<evidence type="ECO:0000313" key="2">
    <source>
        <dbReference type="Proteomes" id="UP001642484"/>
    </source>
</evidence>
<comment type="caution">
    <text evidence="1">The sequence shown here is derived from an EMBL/GenBank/DDBJ whole genome shotgun (WGS) entry which is preliminary data.</text>
</comment>
<organism evidence="1 2">
    <name type="scientific">Durusdinium trenchii</name>
    <dbReference type="NCBI Taxonomy" id="1381693"/>
    <lineage>
        <taxon>Eukaryota</taxon>
        <taxon>Sar</taxon>
        <taxon>Alveolata</taxon>
        <taxon>Dinophyceae</taxon>
        <taxon>Suessiales</taxon>
        <taxon>Symbiodiniaceae</taxon>
        <taxon>Durusdinium</taxon>
    </lineage>
</organism>
<accession>A0ABP0R564</accession>
<reference evidence="1 2" key="1">
    <citation type="submission" date="2024-02" db="EMBL/GenBank/DDBJ databases">
        <authorList>
            <person name="Chen Y."/>
            <person name="Shah S."/>
            <person name="Dougan E. K."/>
            <person name="Thang M."/>
            <person name="Chan C."/>
        </authorList>
    </citation>
    <scope>NUCLEOTIDE SEQUENCE [LARGE SCALE GENOMIC DNA]</scope>
</reference>
<proteinExistence type="predicted"/>
<dbReference type="EMBL" id="CAXAMN010025517">
    <property type="protein sequence ID" value="CAK9095712.1"/>
    <property type="molecule type" value="Genomic_DNA"/>
</dbReference>
<protein>
    <submittedName>
        <fullName evidence="1">Uncharacterized protein</fullName>
    </submittedName>
</protein>
<sequence>MELPSTVLPCIMRSIWQEHLRGNRLSLQTLQTKGAWGLAIGPSLNSIKHRSHCHNGSCTQLLDMQLMCSRAPAALELPATALSGITPTIHQEPLHSNRVVGEFCNESDQLGDKQAIADCCTKHRSSNAFQYSGVYI</sequence>
<name>A0ABP0R564_9DINO</name>
<evidence type="ECO:0000313" key="1">
    <source>
        <dbReference type="EMBL" id="CAK9095712.1"/>
    </source>
</evidence>
<gene>
    <name evidence="1" type="ORF">CCMP2556_LOCUS45567</name>
</gene>
<keyword evidence="2" id="KW-1185">Reference proteome</keyword>
<dbReference type="Proteomes" id="UP001642484">
    <property type="component" value="Unassembled WGS sequence"/>
</dbReference>